<keyword evidence="1" id="KW-1133">Transmembrane helix</keyword>
<feature type="transmembrane region" description="Helical" evidence="1">
    <location>
        <begin position="271"/>
        <end position="289"/>
    </location>
</feature>
<protein>
    <recommendedName>
        <fullName evidence="4">Formate hydrogenlyase subunit 4</fullName>
    </recommendedName>
</protein>
<reference evidence="2 3" key="1">
    <citation type="submission" date="2013-04" db="EMBL/GenBank/DDBJ databases">
        <title>Gluconobacter oxydans NBRC 3293 whole genome sequence.</title>
        <authorList>
            <person name="Matsutani M."/>
            <person name="Yakushi T."/>
            <person name="Matsushita K."/>
        </authorList>
    </citation>
    <scope>NUCLEOTIDE SEQUENCE [LARGE SCALE GENOMIC DNA]</scope>
    <source>
        <strain evidence="2 3">NBRC 3293</strain>
    </source>
</reference>
<organism evidence="2 3">
    <name type="scientific">Gluconobacter oxydans NBRC 3293</name>
    <dbReference type="NCBI Taxonomy" id="1315969"/>
    <lineage>
        <taxon>Bacteria</taxon>
        <taxon>Pseudomonadati</taxon>
        <taxon>Pseudomonadota</taxon>
        <taxon>Alphaproteobacteria</taxon>
        <taxon>Acetobacterales</taxon>
        <taxon>Acetobacteraceae</taxon>
        <taxon>Gluconobacter</taxon>
    </lineage>
</organism>
<dbReference type="Proteomes" id="UP000484858">
    <property type="component" value="Unassembled WGS sequence"/>
</dbReference>
<evidence type="ECO:0000256" key="1">
    <source>
        <dbReference type="SAM" id="Phobius"/>
    </source>
</evidence>
<evidence type="ECO:0000313" key="2">
    <source>
        <dbReference type="EMBL" id="GEM15571.1"/>
    </source>
</evidence>
<keyword evidence="1" id="KW-0812">Transmembrane</keyword>
<dbReference type="EMBL" id="BARJ01000002">
    <property type="protein sequence ID" value="GEM15571.1"/>
    <property type="molecule type" value="Genomic_DNA"/>
</dbReference>
<evidence type="ECO:0000313" key="3">
    <source>
        <dbReference type="Proteomes" id="UP000484858"/>
    </source>
</evidence>
<proteinExistence type="predicted"/>
<comment type="caution">
    <text evidence="2">The sequence shown here is derived from an EMBL/GenBank/DDBJ whole genome shotgun (WGS) entry which is preliminary data.</text>
</comment>
<gene>
    <name evidence="2" type="ORF">NBRC3293_0068</name>
</gene>
<dbReference type="AlphaFoldDB" id="A0A829WRU0"/>
<sequence>MMGHEIGLILLSVLESLFQLGLLLVLAPVMGWCLDSLPFWLAGRSVGTGRFRLLQTVRFWRSLVQVPLGGRPALALTAGVLTLVCLPAVTTGSGLSSLADPLVIGLVVLLGRGFLGPDLVQGEAARLVPAVLLLCLTEALIALAAPGTDGLSGLCAMLHIEPEPGLEGALAACALALGIACPPLRSDDVTQMLSGLRDRHEREAARSIADVLNCGWLLLLGDLALPVSVGLAQGGVQGWWLGLLALGGRLALTVAVAVGLRLMAQERSARLTALFAGVALLLALAGRFGT</sequence>
<accession>A0A829WRU0</accession>
<evidence type="ECO:0008006" key="4">
    <source>
        <dbReference type="Google" id="ProtNLM"/>
    </source>
</evidence>
<feature type="transmembrane region" description="Helical" evidence="1">
    <location>
        <begin position="205"/>
        <end position="227"/>
    </location>
</feature>
<feature type="transmembrane region" description="Helical" evidence="1">
    <location>
        <begin position="239"/>
        <end position="259"/>
    </location>
</feature>
<name>A0A829WRU0_GLUOY</name>
<feature type="transmembrane region" description="Helical" evidence="1">
    <location>
        <begin position="63"/>
        <end position="89"/>
    </location>
</feature>
<keyword evidence="1" id="KW-0472">Membrane</keyword>